<accession>A0A174B6Z2</accession>
<name>A0A174B6Z2_9ACTN</name>
<dbReference type="AlphaFoldDB" id="A0A174B6Z2"/>
<sequence>MEDKHLYRETQWDVSAEESRAHHGLVAIGFAVLAVLVIAFCIWTFGGRGGAAWEFEADDSLPIMTVRSTGGNANTLAVPGDYWYPCDEFVQLQLSGGSIPGEEIERVTYDATFKTLTVKLKDQGDVPTTMDIALTEWRLEPPSGVAVSEVEHVKIVYQDGSTNGIAKADGLAE</sequence>
<evidence type="ECO:0000313" key="2">
    <source>
        <dbReference type="Proteomes" id="UP000095468"/>
    </source>
</evidence>
<dbReference type="Proteomes" id="UP000095468">
    <property type="component" value="Unassembled WGS sequence"/>
</dbReference>
<dbReference type="GeneID" id="92849080"/>
<gene>
    <name evidence="1" type="ORF">ERS852381_00874</name>
</gene>
<dbReference type="EMBL" id="CYYP01000006">
    <property type="protein sequence ID" value="CUN95540.1"/>
    <property type="molecule type" value="Genomic_DNA"/>
</dbReference>
<reference evidence="1 2" key="1">
    <citation type="submission" date="2015-09" db="EMBL/GenBank/DDBJ databases">
        <authorList>
            <consortium name="Pathogen Informatics"/>
        </authorList>
    </citation>
    <scope>NUCLEOTIDE SEQUENCE [LARGE SCALE GENOMIC DNA]</scope>
    <source>
        <strain evidence="1 2">2789STDY5608823</strain>
    </source>
</reference>
<evidence type="ECO:0000313" key="1">
    <source>
        <dbReference type="EMBL" id="CUN95540.1"/>
    </source>
</evidence>
<protein>
    <submittedName>
        <fullName evidence="1">Uncharacterized protein</fullName>
    </submittedName>
</protein>
<organism evidence="1 2">
    <name type="scientific">Collinsella aerofaciens</name>
    <dbReference type="NCBI Taxonomy" id="74426"/>
    <lineage>
        <taxon>Bacteria</taxon>
        <taxon>Bacillati</taxon>
        <taxon>Actinomycetota</taxon>
        <taxon>Coriobacteriia</taxon>
        <taxon>Coriobacteriales</taxon>
        <taxon>Coriobacteriaceae</taxon>
        <taxon>Collinsella</taxon>
    </lineage>
</organism>
<proteinExistence type="predicted"/>
<dbReference type="RefSeq" id="WP_006234163.1">
    <property type="nucleotide sequence ID" value="NZ_CABKPD010000022.1"/>
</dbReference>